<dbReference type="PROSITE" id="PS50943">
    <property type="entry name" value="HTH_CROC1"/>
    <property type="match status" value="1"/>
</dbReference>
<dbReference type="Gene3D" id="1.10.260.40">
    <property type="entry name" value="lambda repressor-like DNA-binding domains"/>
    <property type="match status" value="1"/>
</dbReference>
<organism evidence="3 4">
    <name type="scientific">Meinhardsimonia xiamenensis</name>
    <dbReference type="NCBI Taxonomy" id="990712"/>
    <lineage>
        <taxon>Bacteria</taxon>
        <taxon>Pseudomonadati</taxon>
        <taxon>Pseudomonadota</taxon>
        <taxon>Alphaproteobacteria</taxon>
        <taxon>Rhodobacterales</taxon>
        <taxon>Paracoccaceae</taxon>
        <taxon>Meinhardsimonia</taxon>
    </lineage>
</organism>
<protein>
    <submittedName>
        <fullName evidence="3">Helix-turn-helix</fullName>
    </submittedName>
</protein>
<dbReference type="CDD" id="cd00093">
    <property type="entry name" value="HTH_XRE"/>
    <property type="match status" value="1"/>
</dbReference>
<dbReference type="Pfam" id="PF01381">
    <property type="entry name" value="HTH_3"/>
    <property type="match status" value="1"/>
</dbReference>
<dbReference type="InterPro" id="IPR010982">
    <property type="entry name" value="Lambda_DNA-bd_dom_sf"/>
</dbReference>
<evidence type="ECO:0000256" key="1">
    <source>
        <dbReference type="SAM" id="MobiDB-lite"/>
    </source>
</evidence>
<dbReference type="SUPFAM" id="SSF47413">
    <property type="entry name" value="lambda repressor-like DNA-binding domains"/>
    <property type="match status" value="1"/>
</dbReference>
<feature type="domain" description="HTH cro/C1-type" evidence="2">
    <location>
        <begin position="19"/>
        <end position="54"/>
    </location>
</feature>
<dbReference type="Proteomes" id="UP000199328">
    <property type="component" value="Unassembled WGS sequence"/>
</dbReference>
<proteinExistence type="predicted"/>
<dbReference type="EMBL" id="FNFV01000009">
    <property type="protein sequence ID" value="SDL05475.1"/>
    <property type="molecule type" value="Genomic_DNA"/>
</dbReference>
<accession>A0A1G9GY04</accession>
<reference evidence="4" key="1">
    <citation type="submission" date="2016-10" db="EMBL/GenBank/DDBJ databases">
        <authorList>
            <person name="Varghese N."/>
            <person name="Submissions S."/>
        </authorList>
    </citation>
    <scope>NUCLEOTIDE SEQUENCE [LARGE SCALE GENOMIC DNA]</scope>
    <source>
        <strain evidence="4">CGMCC 1.10789</strain>
    </source>
</reference>
<keyword evidence="4" id="KW-1185">Reference proteome</keyword>
<feature type="region of interest" description="Disordered" evidence="1">
    <location>
        <begin position="1"/>
        <end position="31"/>
    </location>
</feature>
<evidence type="ECO:0000259" key="2">
    <source>
        <dbReference type="PROSITE" id="PS50943"/>
    </source>
</evidence>
<feature type="compositionally biased region" description="Basic and acidic residues" evidence="1">
    <location>
        <begin position="1"/>
        <end position="15"/>
    </location>
</feature>
<dbReference type="GO" id="GO:0003677">
    <property type="term" value="F:DNA binding"/>
    <property type="evidence" value="ECO:0007669"/>
    <property type="project" value="InterPro"/>
</dbReference>
<evidence type="ECO:0000313" key="3">
    <source>
        <dbReference type="EMBL" id="SDL05475.1"/>
    </source>
</evidence>
<name>A0A1G9GY04_9RHOB</name>
<evidence type="ECO:0000313" key="4">
    <source>
        <dbReference type="Proteomes" id="UP000199328"/>
    </source>
</evidence>
<dbReference type="STRING" id="990712.SAMN05216257_10957"/>
<sequence length="88" mass="10001">MSQKELAARVMKEEGGGSISPQYLNDIEHDRRSPSSSHLIRQFSGILNIPEDYLFALAGRLPDDLRREASDPEKVVRAFANFRKTLKE</sequence>
<dbReference type="InterPro" id="IPR001387">
    <property type="entry name" value="Cro/C1-type_HTH"/>
</dbReference>
<dbReference type="AlphaFoldDB" id="A0A1G9GY04"/>
<gene>
    <name evidence="3" type="ORF">SAMN05216257_10957</name>
</gene>